<evidence type="ECO:0000256" key="3">
    <source>
        <dbReference type="ARBA" id="ARBA00008056"/>
    </source>
</evidence>
<dbReference type="Pfam" id="PF03171">
    <property type="entry name" value="2OG-FeII_Oxy"/>
    <property type="match status" value="1"/>
</dbReference>
<feature type="compositionally biased region" description="Basic and acidic residues" evidence="12">
    <location>
        <begin position="350"/>
        <end position="365"/>
    </location>
</feature>
<dbReference type="Proteomes" id="UP000187609">
    <property type="component" value="Unassembled WGS sequence"/>
</dbReference>
<feature type="region of interest" description="Disordered" evidence="12">
    <location>
        <begin position="529"/>
        <end position="584"/>
    </location>
</feature>
<dbReference type="GO" id="GO:0009805">
    <property type="term" value="P:coumarin biosynthetic process"/>
    <property type="evidence" value="ECO:0007669"/>
    <property type="project" value="UniProtKB-ARBA"/>
</dbReference>
<feature type="compositionally biased region" description="Low complexity" evidence="12">
    <location>
        <begin position="535"/>
        <end position="547"/>
    </location>
</feature>
<keyword evidence="9" id="KW-0560">Oxidoreductase</keyword>
<feature type="compositionally biased region" description="Polar residues" evidence="12">
    <location>
        <begin position="448"/>
        <end position="458"/>
    </location>
</feature>
<protein>
    <submittedName>
        <fullName evidence="14">Leucoanthocyanidin dioxygenase</fullName>
    </submittedName>
</protein>
<dbReference type="InterPro" id="IPR005123">
    <property type="entry name" value="Oxoglu/Fe-dep_dioxygenase_dom"/>
</dbReference>
<evidence type="ECO:0000256" key="6">
    <source>
        <dbReference type="ARBA" id="ARBA00022821"/>
    </source>
</evidence>
<dbReference type="AlphaFoldDB" id="A0A1J6JT00"/>
<dbReference type="EMBL" id="MJEQ01004835">
    <property type="protein sequence ID" value="OIT20861.1"/>
    <property type="molecule type" value="Genomic_DNA"/>
</dbReference>
<evidence type="ECO:0000256" key="1">
    <source>
        <dbReference type="ARBA" id="ARBA00001954"/>
    </source>
</evidence>
<comment type="caution">
    <text evidence="14">The sequence shown here is derived from an EMBL/GenBank/DDBJ whole genome shotgun (WGS) entry which is preliminary data.</text>
</comment>
<evidence type="ECO:0000256" key="4">
    <source>
        <dbReference type="ARBA" id="ARBA00022723"/>
    </source>
</evidence>
<evidence type="ECO:0000313" key="14">
    <source>
        <dbReference type="EMBL" id="OIT20861.1"/>
    </source>
</evidence>
<evidence type="ECO:0000256" key="8">
    <source>
        <dbReference type="ARBA" id="ARBA00022964"/>
    </source>
</evidence>
<gene>
    <name evidence="14" type="primary">ANS_1</name>
    <name evidence="14" type="ORF">A4A49_36952</name>
</gene>
<keyword evidence="10" id="KW-0408">Iron</keyword>
<feature type="region of interest" description="Disordered" evidence="12">
    <location>
        <begin position="331"/>
        <end position="395"/>
    </location>
</feature>
<comment type="catalytic activity">
    <reaction evidence="11">
        <text>jasmonate + 2-oxoglutarate + O2 = (1R,2R)-12-hydroxyjasmonate + succinate + CO2</text>
        <dbReference type="Rhea" id="RHEA:67144"/>
        <dbReference type="ChEBI" id="CHEBI:15379"/>
        <dbReference type="ChEBI" id="CHEBI:16526"/>
        <dbReference type="ChEBI" id="CHEBI:16810"/>
        <dbReference type="ChEBI" id="CHEBI:30031"/>
        <dbReference type="ChEBI" id="CHEBI:58431"/>
        <dbReference type="ChEBI" id="CHEBI:132022"/>
    </reaction>
    <physiologicalReaction direction="left-to-right" evidence="11">
        <dbReference type="Rhea" id="RHEA:67145"/>
    </physiologicalReaction>
</comment>
<dbReference type="GO" id="GO:0031418">
    <property type="term" value="F:L-ascorbic acid binding"/>
    <property type="evidence" value="ECO:0007669"/>
    <property type="project" value="UniProtKB-KW"/>
</dbReference>
<dbReference type="GO" id="GO:1900366">
    <property type="term" value="P:negative regulation of defense response to insect"/>
    <property type="evidence" value="ECO:0007669"/>
    <property type="project" value="UniProtKB-ARBA"/>
</dbReference>
<dbReference type="GO" id="GO:0120091">
    <property type="term" value="F:jasmonic acid hydrolase"/>
    <property type="evidence" value="ECO:0007669"/>
    <property type="project" value="UniProtKB-ARBA"/>
</dbReference>
<dbReference type="Gramene" id="OIT20861">
    <property type="protein sequence ID" value="OIT20861"/>
    <property type="gene ID" value="A4A49_36952"/>
</dbReference>
<dbReference type="Gene3D" id="2.60.120.330">
    <property type="entry name" value="B-lactam Antibiotic, Isopenicillin N Synthase, Chain"/>
    <property type="match status" value="1"/>
</dbReference>
<dbReference type="GO" id="GO:0002238">
    <property type="term" value="P:response to molecule of fungal origin"/>
    <property type="evidence" value="ECO:0007669"/>
    <property type="project" value="UniProtKB-ARBA"/>
</dbReference>
<comment type="cofactor">
    <cofactor evidence="2">
        <name>L-ascorbate</name>
        <dbReference type="ChEBI" id="CHEBI:38290"/>
    </cofactor>
</comment>
<evidence type="ECO:0000256" key="7">
    <source>
        <dbReference type="ARBA" id="ARBA00022896"/>
    </source>
</evidence>
<dbReference type="PANTHER" id="PTHR47991">
    <property type="entry name" value="OXOGLUTARATE/IRON-DEPENDENT DIOXYGENASE"/>
    <property type="match status" value="1"/>
</dbReference>
<dbReference type="SMR" id="A0A1J6JT00"/>
<organism evidence="14 15">
    <name type="scientific">Nicotiana attenuata</name>
    <name type="common">Coyote tobacco</name>
    <dbReference type="NCBI Taxonomy" id="49451"/>
    <lineage>
        <taxon>Eukaryota</taxon>
        <taxon>Viridiplantae</taxon>
        <taxon>Streptophyta</taxon>
        <taxon>Embryophyta</taxon>
        <taxon>Tracheophyta</taxon>
        <taxon>Spermatophyta</taxon>
        <taxon>Magnoliopsida</taxon>
        <taxon>eudicotyledons</taxon>
        <taxon>Gunneridae</taxon>
        <taxon>Pentapetalae</taxon>
        <taxon>asterids</taxon>
        <taxon>lamiids</taxon>
        <taxon>Solanales</taxon>
        <taxon>Solanaceae</taxon>
        <taxon>Nicotianoideae</taxon>
        <taxon>Nicotianeae</taxon>
        <taxon>Nicotiana</taxon>
    </lineage>
</organism>
<evidence type="ECO:0000256" key="10">
    <source>
        <dbReference type="ARBA" id="ARBA00023004"/>
    </source>
</evidence>
<keyword evidence="5" id="KW-1184">Jasmonic acid signaling pathway</keyword>
<name>A0A1J6JT00_NICAT</name>
<keyword evidence="7" id="KW-0847">Vitamin C</keyword>
<dbReference type="InterPro" id="IPR027443">
    <property type="entry name" value="IPNS-like_sf"/>
</dbReference>
<feature type="compositionally biased region" description="Basic residues" evidence="12">
    <location>
        <begin position="366"/>
        <end position="376"/>
    </location>
</feature>
<keyword evidence="15" id="KW-1185">Reference proteome</keyword>
<dbReference type="Pfam" id="PF14226">
    <property type="entry name" value="DIOX_N"/>
    <property type="match status" value="1"/>
</dbReference>
<dbReference type="InterPro" id="IPR026992">
    <property type="entry name" value="DIOX_N"/>
</dbReference>
<dbReference type="InterPro" id="IPR050295">
    <property type="entry name" value="Plant_2OG-oxidoreductases"/>
</dbReference>
<feature type="region of interest" description="Disordered" evidence="12">
    <location>
        <begin position="423"/>
        <end position="460"/>
    </location>
</feature>
<accession>A0A1J6JT00</accession>
<comment type="similarity">
    <text evidence="3">Belongs to the iron/ascorbate-dependent oxidoreductase family.</text>
</comment>
<dbReference type="GO" id="GO:2000022">
    <property type="term" value="P:regulation of jasmonic acid mediated signaling pathway"/>
    <property type="evidence" value="ECO:0007669"/>
    <property type="project" value="UniProtKB-ARBA"/>
</dbReference>
<feature type="compositionally biased region" description="Basic residues" evidence="12">
    <location>
        <begin position="548"/>
        <end position="563"/>
    </location>
</feature>
<evidence type="ECO:0000256" key="5">
    <source>
        <dbReference type="ARBA" id="ARBA00022819"/>
    </source>
</evidence>
<evidence type="ECO:0000313" key="15">
    <source>
        <dbReference type="Proteomes" id="UP000187609"/>
    </source>
</evidence>
<sequence>MSCLQSWPEPIVRVQALSESGIQEIPDRFIKRPADRPCLMESTTQDNNIPLIDLENLKSSKESVRSETMKLIFQACCDWGFFQVVNHGVSHDLMAKTRGVWREFFHLPLEEKQKFANSPITYEGYGSRLGVEKGGKLDWSDYFFLHFLPEPLRDEKKWPNLPISCRKIVAEYGQEVVKLCERILKILSLNLGLNEDYLHHKFGGDNERGACLRANFYPKCPQPDLTLGLSSHSDPGGMTLLLPDIDAAGLQVRRGNNWLTVKPVPNAFIVNIGDQIQVLSNAMYKSVEHRVIVNSAKERVSLAFFYNPGGDKLIKPADELVTEDRPALYFPTTFNKEDQKSPSLENDQNQQKENDISKAMKEGRKNNKKKKTKKMPKILFKPAQGSSKRKKLADSIAKQNEFSKQAIEESLLSPVNNDKILQQDQGAEINNNESTTKGNELDTEDEQQIQNNHRQNNSQKDRIKENENLEQHCCDSNSSTVPTEIRNQPGLQLVVDLYGNKEDGNNPILEDDNTVSLQVVDQSYIHKEMRKENLDTQNQNEEQQQTTRRGRRDTRKSGKRNRNKTQPSLRRSQKEDITPNCSND</sequence>
<dbReference type="SUPFAM" id="SSF51197">
    <property type="entry name" value="Clavaminate synthase-like"/>
    <property type="match status" value="1"/>
</dbReference>
<keyword evidence="6" id="KW-0611">Plant defense</keyword>
<dbReference type="FunFam" id="2.60.120.330:FF:000008">
    <property type="entry name" value="Jasmonate-regulated gene 21"/>
    <property type="match status" value="1"/>
</dbReference>
<evidence type="ECO:0000256" key="11">
    <source>
        <dbReference type="ARBA" id="ARBA00052139"/>
    </source>
</evidence>
<evidence type="ECO:0000256" key="9">
    <source>
        <dbReference type="ARBA" id="ARBA00023002"/>
    </source>
</evidence>
<evidence type="ECO:0000259" key="13">
    <source>
        <dbReference type="PROSITE" id="PS51471"/>
    </source>
</evidence>
<dbReference type="GO" id="GO:0006952">
    <property type="term" value="P:defense response"/>
    <property type="evidence" value="ECO:0007669"/>
    <property type="project" value="UniProtKB-KW"/>
</dbReference>
<evidence type="ECO:0000256" key="12">
    <source>
        <dbReference type="SAM" id="MobiDB-lite"/>
    </source>
</evidence>
<dbReference type="InterPro" id="IPR044861">
    <property type="entry name" value="IPNS-like_FE2OG_OXY"/>
</dbReference>
<dbReference type="GO" id="GO:1900150">
    <property type="term" value="P:regulation of defense response to fungus"/>
    <property type="evidence" value="ECO:0007669"/>
    <property type="project" value="UniProtKB-ARBA"/>
</dbReference>
<dbReference type="STRING" id="49451.A0A1J6JT00"/>
<reference evidence="14" key="1">
    <citation type="submission" date="2016-11" db="EMBL/GenBank/DDBJ databases">
        <title>The genome of Nicotiana attenuata.</title>
        <authorList>
            <person name="Xu S."/>
            <person name="Brockmoeller T."/>
            <person name="Gaquerel E."/>
            <person name="Navarro A."/>
            <person name="Kuhl H."/>
            <person name="Gase K."/>
            <person name="Ling Z."/>
            <person name="Zhou W."/>
            <person name="Kreitzer C."/>
            <person name="Stanke M."/>
            <person name="Tang H."/>
            <person name="Lyons E."/>
            <person name="Pandey P."/>
            <person name="Pandey S.P."/>
            <person name="Timmermann B."/>
            <person name="Baldwin I.T."/>
        </authorList>
    </citation>
    <scope>NUCLEOTIDE SEQUENCE [LARGE SCALE GENOMIC DNA]</scope>
    <source>
        <strain evidence="14">UT</strain>
    </source>
</reference>
<evidence type="ECO:0000256" key="2">
    <source>
        <dbReference type="ARBA" id="ARBA00001961"/>
    </source>
</evidence>
<keyword evidence="8 14" id="KW-0223">Dioxygenase</keyword>
<feature type="compositionally biased region" description="Polar residues" evidence="12">
    <location>
        <begin position="423"/>
        <end position="438"/>
    </location>
</feature>
<dbReference type="GO" id="GO:0046872">
    <property type="term" value="F:metal ion binding"/>
    <property type="evidence" value="ECO:0007669"/>
    <property type="project" value="UniProtKB-KW"/>
</dbReference>
<comment type="cofactor">
    <cofactor evidence="1">
        <name>Fe(2+)</name>
        <dbReference type="ChEBI" id="CHEBI:29033"/>
    </cofactor>
</comment>
<keyword evidence="4" id="KW-0479">Metal-binding</keyword>
<dbReference type="PROSITE" id="PS51471">
    <property type="entry name" value="FE2OG_OXY"/>
    <property type="match status" value="1"/>
</dbReference>
<proteinExistence type="inferred from homology"/>
<dbReference type="GO" id="GO:0016706">
    <property type="term" value="F:2-oxoglutarate-dependent dioxygenase activity"/>
    <property type="evidence" value="ECO:0007669"/>
    <property type="project" value="UniProtKB-ARBA"/>
</dbReference>
<feature type="domain" description="Fe2OG dioxygenase" evidence="13">
    <location>
        <begin position="207"/>
        <end position="308"/>
    </location>
</feature>